<dbReference type="InterPro" id="IPR000515">
    <property type="entry name" value="MetI-like"/>
</dbReference>
<keyword evidence="2 7" id="KW-0813">Transport</keyword>
<evidence type="ECO:0000256" key="6">
    <source>
        <dbReference type="ARBA" id="ARBA00023136"/>
    </source>
</evidence>
<evidence type="ECO:0000313" key="10">
    <source>
        <dbReference type="Proteomes" id="UP000283087"/>
    </source>
</evidence>
<feature type="transmembrane region" description="Helical" evidence="7">
    <location>
        <begin position="254"/>
        <end position="272"/>
    </location>
</feature>
<keyword evidence="10" id="KW-1185">Reference proteome</keyword>
<reference evidence="9 10" key="1">
    <citation type="submission" date="2018-11" db="EMBL/GenBank/DDBJ databases">
        <title>The draft genome sequence of Amphritea opalescens ANRC-JH13T.</title>
        <authorList>
            <person name="Fang Z."/>
            <person name="Zhang Y."/>
            <person name="Han X."/>
        </authorList>
    </citation>
    <scope>NUCLEOTIDE SEQUENCE [LARGE SCALE GENOMIC DNA]</scope>
    <source>
        <strain evidence="9 10">ANRC-JH13</strain>
    </source>
</reference>
<feature type="domain" description="ABC transmembrane type-1" evidence="8">
    <location>
        <begin position="134"/>
        <end position="382"/>
    </location>
</feature>
<dbReference type="InterPro" id="IPR045621">
    <property type="entry name" value="BPD_transp_1_N"/>
</dbReference>
<protein>
    <submittedName>
        <fullName evidence="9">ABC transporter permease</fullName>
    </submittedName>
</protein>
<feature type="transmembrane region" description="Helical" evidence="7">
    <location>
        <begin position="12"/>
        <end position="28"/>
    </location>
</feature>
<accession>A0A430KRD0</accession>
<name>A0A430KRD0_9GAMM</name>
<keyword evidence="3" id="KW-1003">Cell membrane</keyword>
<feature type="transmembrane region" description="Helical" evidence="7">
    <location>
        <begin position="40"/>
        <end position="59"/>
    </location>
</feature>
<evidence type="ECO:0000256" key="2">
    <source>
        <dbReference type="ARBA" id="ARBA00022448"/>
    </source>
</evidence>
<dbReference type="AlphaFoldDB" id="A0A430KRD0"/>
<gene>
    <name evidence="9" type="ORF">EH243_10125</name>
</gene>
<proteinExistence type="inferred from homology"/>
<evidence type="ECO:0000256" key="3">
    <source>
        <dbReference type="ARBA" id="ARBA00022475"/>
    </source>
</evidence>
<keyword evidence="6 7" id="KW-0472">Membrane</keyword>
<comment type="similarity">
    <text evidence="7">Belongs to the binding-protein-dependent transport system permease family.</text>
</comment>
<dbReference type="GO" id="GO:0005886">
    <property type="term" value="C:plasma membrane"/>
    <property type="evidence" value="ECO:0007669"/>
    <property type="project" value="UniProtKB-SubCell"/>
</dbReference>
<keyword evidence="4 7" id="KW-0812">Transmembrane</keyword>
<dbReference type="PANTHER" id="PTHR30465">
    <property type="entry name" value="INNER MEMBRANE ABC TRANSPORTER"/>
    <property type="match status" value="1"/>
</dbReference>
<comment type="subcellular location">
    <subcellularLocation>
        <location evidence="1 7">Cell membrane</location>
        <topology evidence="1 7">Multi-pass membrane protein</topology>
    </subcellularLocation>
</comment>
<feature type="transmembrane region" description="Helical" evidence="7">
    <location>
        <begin position="359"/>
        <end position="385"/>
    </location>
</feature>
<dbReference type="Proteomes" id="UP000283087">
    <property type="component" value="Unassembled WGS sequence"/>
</dbReference>
<feature type="transmembrane region" description="Helical" evidence="7">
    <location>
        <begin position="134"/>
        <end position="161"/>
    </location>
</feature>
<evidence type="ECO:0000256" key="1">
    <source>
        <dbReference type="ARBA" id="ARBA00004651"/>
    </source>
</evidence>
<evidence type="ECO:0000256" key="5">
    <source>
        <dbReference type="ARBA" id="ARBA00022989"/>
    </source>
</evidence>
<dbReference type="Pfam" id="PF19300">
    <property type="entry name" value="BPD_transp_1_N"/>
    <property type="match status" value="1"/>
</dbReference>
<keyword evidence="5 7" id="KW-1133">Transmembrane helix</keyword>
<evidence type="ECO:0000259" key="8">
    <source>
        <dbReference type="PROSITE" id="PS50928"/>
    </source>
</evidence>
<evidence type="ECO:0000313" key="9">
    <source>
        <dbReference type="EMBL" id="RTE66026.1"/>
    </source>
</evidence>
<comment type="caution">
    <text evidence="9">The sequence shown here is derived from an EMBL/GenBank/DDBJ whole genome shotgun (WGS) entry which is preliminary data.</text>
</comment>
<dbReference type="GO" id="GO:0055085">
    <property type="term" value="P:transmembrane transport"/>
    <property type="evidence" value="ECO:0007669"/>
    <property type="project" value="InterPro"/>
</dbReference>
<organism evidence="9 10">
    <name type="scientific">Amphritea opalescens</name>
    <dbReference type="NCBI Taxonomy" id="2490544"/>
    <lineage>
        <taxon>Bacteria</taxon>
        <taxon>Pseudomonadati</taxon>
        <taxon>Pseudomonadota</taxon>
        <taxon>Gammaproteobacteria</taxon>
        <taxon>Oceanospirillales</taxon>
        <taxon>Oceanospirillaceae</taxon>
        <taxon>Amphritea</taxon>
    </lineage>
</organism>
<feature type="transmembrane region" description="Helical" evidence="7">
    <location>
        <begin position="331"/>
        <end position="353"/>
    </location>
</feature>
<dbReference type="Gene3D" id="1.10.3720.10">
    <property type="entry name" value="MetI-like"/>
    <property type="match status" value="1"/>
</dbReference>
<dbReference type="Pfam" id="PF00528">
    <property type="entry name" value="BPD_transp_1"/>
    <property type="match status" value="1"/>
</dbReference>
<dbReference type="PROSITE" id="PS50928">
    <property type="entry name" value="ABC_TM1"/>
    <property type="match status" value="1"/>
</dbReference>
<dbReference type="SUPFAM" id="SSF161098">
    <property type="entry name" value="MetI-like"/>
    <property type="match status" value="1"/>
</dbReference>
<evidence type="ECO:0000256" key="7">
    <source>
        <dbReference type="RuleBase" id="RU363032"/>
    </source>
</evidence>
<dbReference type="InterPro" id="IPR035906">
    <property type="entry name" value="MetI-like_sf"/>
</dbReference>
<dbReference type="PANTHER" id="PTHR30465:SF43">
    <property type="entry name" value="OLIGOPEPTIDE ABC TRANSPORTER, PERMEASE PROTEIN"/>
    <property type="match status" value="1"/>
</dbReference>
<dbReference type="EMBL" id="RQXW01000007">
    <property type="protein sequence ID" value="RTE66026.1"/>
    <property type="molecule type" value="Genomic_DNA"/>
</dbReference>
<dbReference type="CDD" id="cd06261">
    <property type="entry name" value="TM_PBP2"/>
    <property type="match status" value="1"/>
</dbReference>
<dbReference type="OrthoDB" id="9805855at2"/>
<feature type="transmembrane region" description="Helical" evidence="7">
    <location>
        <begin position="194"/>
        <end position="222"/>
    </location>
</feature>
<sequence>MFVIIQFFSDTWLLWILLSIGGLLWWRGRDNQYFHYVFNRYWLALATLLLVSGIVFSLMEVLPGDCAEKYIAYKNTQGETITQADIQAERVRMGLDKSLPERWGRWVTNLTLRGDLGFSCAKRQSVNLALGDRFWMSFMFCMAGLLFAYLIAVPFGIFSAFTINKPWKDKNPQHSQVEQWIGTVMLSGQKVLDLLLRVISYLGLALPNFLLALTIILLYVFAGEPMPTGLFSDQWASVPWFGPNGFEMEKLYDFLGHIWLPIFVIGWSATALQLQTVRALVVDESSKLYVDAARARGVDGVALWAGYPVRHSISPLFNSIGFDFQRVFNDLPIVAVVIGLTDSAALLIEALSMTNDQELAAGILFLVALVVISMNFITDVVLAAIDPRVRKSVLGS</sequence>
<evidence type="ECO:0000256" key="4">
    <source>
        <dbReference type="ARBA" id="ARBA00022692"/>
    </source>
</evidence>